<sequence length="824" mass="91099">MADQYTNSAKTVLAIAQDQAKYFRHLAVGTEHLLLALAMERQGVAGKILSEFSVTAKDVQEEIEHYTGFGVQQNFDPDLYLPYSPKAGSVLNWAREQAETLGQQEIGTELILLALIQDQSILAGRVLLALDVNLTDLQKAILRRLGISDLRKQLKRAKPHQKPIEGTPTLDKLGRDLTQVARTEHLDPVIGRDNEVRRVVQILSRRTKNNPVLVGEPGVGKTAIAEGLAQRIVKGQVPDNLKHKRLMVLDMGSLVAGTKYRGEFEARLKQIIDEIEADGQVILFVDELHTLVGAGGAEGAIDAANILKPALARGDLQMLGATTFDEYQQSIESDAALERRFAKVTVNEPSTEEAIAILKGIRPKFESYHRVNIEDAAVEAAVKLSARYITARFLPDKAIDLMDEAAAKVQIDAVDRATPVHNDRADLAEIVKDKDAAIAEMDFELAADLRLKEIALRQKIDKAMVRAQKKEAKQASYQMKVTPEDIADVISEQTGVPLTQVQESESDQLMNLEKELGKRVIGQKDAVSAVARAIRRSRSGLADPKRPMGTFLFLGPTGVGKTELAKALAELVFGSEDNMIRIDMSEYQEQYSASRLIGSAPGYVGYDQGGQLTEQVRKHPYSIILLDELEKANKDIYNLMLQVFDDGFLTDAKGRRVNFRNTIIIMTSNLGATRLRDEKTVGFGSVDLAKNNEAVANKIRETVKETFRPEFVNRIDEVLVFDALEEPEVEQIVRLLSKSLLERVAEQGVKIKITKAAVQAIAKEGYDREYGARPVRRLIQTEIEDKLSEALLSGEITTADMVTIGATKGKITLKVQKEAEKVSN</sequence>
<protein>
    <submittedName>
        <fullName evidence="8">ATP-dependent Clp protease ATP-binding subunit ClpC</fullName>
    </submittedName>
</protein>
<dbReference type="InterPro" id="IPR003593">
    <property type="entry name" value="AAA+_ATPase"/>
</dbReference>
<dbReference type="PANTHER" id="PTHR11638:SF175">
    <property type="entry name" value="ATP-DEPENDENT CLP PROTEASE, ATP-BINDING SUBUNIT CLPC"/>
    <property type="match status" value="1"/>
</dbReference>
<organism evidence="8 9">
    <name type="scientific">Fructobacillus durionis</name>
    <dbReference type="NCBI Taxonomy" id="283737"/>
    <lineage>
        <taxon>Bacteria</taxon>
        <taxon>Bacillati</taxon>
        <taxon>Bacillota</taxon>
        <taxon>Bacilli</taxon>
        <taxon>Lactobacillales</taxon>
        <taxon>Lactobacillaceae</taxon>
        <taxon>Fructobacillus</taxon>
    </lineage>
</organism>
<dbReference type="PRINTS" id="PR00300">
    <property type="entry name" value="CLPPROTEASEA"/>
</dbReference>
<dbReference type="InterPro" id="IPR001270">
    <property type="entry name" value="ClpA/B"/>
</dbReference>
<dbReference type="InterPro" id="IPR050130">
    <property type="entry name" value="ClpA_ClpB"/>
</dbReference>
<dbReference type="RefSeq" id="WP_091502454.1">
    <property type="nucleotide sequence ID" value="NZ_FOLI01000004.1"/>
</dbReference>
<keyword evidence="3 6" id="KW-0067">ATP-binding</keyword>
<dbReference type="GO" id="GO:0005737">
    <property type="term" value="C:cytoplasm"/>
    <property type="evidence" value="ECO:0007669"/>
    <property type="project" value="TreeGrafter"/>
</dbReference>
<comment type="similarity">
    <text evidence="6">Belongs to the ClpA/ClpB family.</text>
</comment>
<dbReference type="Gene3D" id="3.40.50.300">
    <property type="entry name" value="P-loop containing nucleotide triphosphate hydrolases"/>
    <property type="match status" value="2"/>
</dbReference>
<keyword evidence="9" id="KW-1185">Reference proteome</keyword>
<evidence type="ECO:0000256" key="4">
    <source>
        <dbReference type="ARBA" id="ARBA00023186"/>
    </source>
</evidence>
<keyword evidence="1 5" id="KW-0677">Repeat</keyword>
<dbReference type="CDD" id="cd19499">
    <property type="entry name" value="RecA-like_ClpB_Hsp104-like"/>
    <property type="match status" value="1"/>
</dbReference>
<dbReference type="SMART" id="SM00382">
    <property type="entry name" value="AAA"/>
    <property type="match status" value="2"/>
</dbReference>
<dbReference type="GO" id="GO:0005524">
    <property type="term" value="F:ATP binding"/>
    <property type="evidence" value="ECO:0007669"/>
    <property type="project" value="UniProtKB-KW"/>
</dbReference>
<accession>A0A1I1FXT0</accession>
<evidence type="ECO:0000313" key="9">
    <source>
        <dbReference type="Proteomes" id="UP000199376"/>
    </source>
</evidence>
<dbReference type="CDD" id="cd00009">
    <property type="entry name" value="AAA"/>
    <property type="match status" value="1"/>
</dbReference>
<dbReference type="InterPro" id="IPR019489">
    <property type="entry name" value="Clp_ATPase_C"/>
</dbReference>
<feature type="domain" description="Clp R" evidence="7">
    <location>
        <begin position="2"/>
        <end position="153"/>
    </location>
</feature>
<dbReference type="Pfam" id="PF02861">
    <property type="entry name" value="Clp_N"/>
    <property type="match status" value="1"/>
</dbReference>
<name>A0A1I1FXT0_9LACO</name>
<evidence type="ECO:0000313" key="8">
    <source>
        <dbReference type="EMBL" id="SFC04389.1"/>
    </source>
</evidence>
<dbReference type="InterPro" id="IPR027417">
    <property type="entry name" value="P-loop_NTPase"/>
</dbReference>
<dbReference type="InterPro" id="IPR004176">
    <property type="entry name" value="Clp_R_N"/>
</dbReference>
<dbReference type="GO" id="GO:0016887">
    <property type="term" value="F:ATP hydrolysis activity"/>
    <property type="evidence" value="ECO:0007669"/>
    <property type="project" value="InterPro"/>
</dbReference>
<dbReference type="OrthoDB" id="9803641at2"/>
<dbReference type="Pfam" id="PF17871">
    <property type="entry name" value="AAA_lid_9"/>
    <property type="match status" value="1"/>
</dbReference>
<dbReference type="Gene3D" id="4.10.860.10">
    <property type="entry name" value="UVR domain"/>
    <property type="match status" value="1"/>
</dbReference>
<dbReference type="InterPro" id="IPR018368">
    <property type="entry name" value="ClpA/B_CS1"/>
</dbReference>
<dbReference type="InterPro" id="IPR036628">
    <property type="entry name" value="Clp_N_dom_sf"/>
</dbReference>
<evidence type="ECO:0000256" key="6">
    <source>
        <dbReference type="RuleBase" id="RU004432"/>
    </source>
</evidence>
<keyword evidence="8" id="KW-0378">Hydrolase</keyword>
<evidence type="ECO:0000256" key="1">
    <source>
        <dbReference type="ARBA" id="ARBA00022737"/>
    </source>
</evidence>
<dbReference type="InterPro" id="IPR003959">
    <property type="entry name" value="ATPase_AAA_core"/>
</dbReference>
<dbReference type="InterPro" id="IPR041546">
    <property type="entry name" value="ClpA/ClpB_AAA_lid"/>
</dbReference>
<dbReference type="Pfam" id="PF00004">
    <property type="entry name" value="AAA"/>
    <property type="match status" value="1"/>
</dbReference>
<evidence type="ECO:0000256" key="3">
    <source>
        <dbReference type="ARBA" id="ARBA00022840"/>
    </source>
</evidence>
<evidence type="ECO:0000259" key="7">
    <source>
        <dbReference type="PROSITE" id="PS51903"/>
    </source>
</evidence>
<dbReference type="PROSITE" id="PS00870">
    <property type="entry name" value="CLPAB_1"/>
    <property type="match status" value="1"/>
</dbReference>
<dbReference type="EMBL" id="FOLI01000004">
    <property type="protein sequence ID" value="SFC04389.1"/>
    <property type="molecule type" value="Genomic_DNA"/>
</dbReference>
<dbReference type="Gene3D" id="1.10.8.60">
    <property type="match status" value="2"/>
</dbReference>
<keyword evidence="8" id="KW-0645">Protease</keyword>
<dbReference type="Pfam" id="PF10431">
    <property type="entry name" value="ClpB_D2-small"/>
    <property type="match status" value="1"/>
</dbReference>
<keyword evidence="4 6" id="KW-0143">Chaperone</keyword>
<dbReference type="PROSITE" id="PS51903">
    <property type="entry name" value="CLP_R"/>
    <property type="match status" value="1"/>
</dbReference>
<dbReference type="PANTHER" id="PTHR11638">
    <property type="entry name" value="ATP-DEPENDENT CLP PROTEASE"/>
    <property type="match status" value="1"/>
</dbReference>
<evidence type="ECO:0000256" key="5">
    <source>
        <dbReference type="PROSITE-ProRule" id="PRU01251"/>
    </source>
</evidence>
<dbReference type="Pfam" id="PF07724">
    <property type="entry name" value="AAA_2"/>
    <property type="match status" value="1"/>
</dbReference>
<dbReference type="FunFam" id="3.40.50.300:FF:000025">
    <property type="entry name" value="ATP-dependent Clp protease subunit"/>
    <property type="match status" value="1"/>
</dbReference>
<dbReference type="Gene3D" id="1.10.1780.10">
    <property type="entry name" value="Clp, N-terminal domain"/>
    <property type="match status" value="1"/>
</dbReference>
<dbReference type="SMART" id="SM01086">
    <property type="entry name" value="ClpB_D2-small"/>
    <property type="match status" value="1"/>
</dbReference>
<dbReference type="STRING" id="283737.SAMN05660453_0903"/>
<dbReference type="SUPFAM" id="SSF52540">
    <property type="entry name" value="P-loop containing nucleoside triphosphate hydrolases"/>
    <property type="match status" value="2"/>
</dbReference>
<reference evidence="8 9" key="1">
    <citation type="submission" date="2016-10" db="EMBL/GenBank/DDBJ databases">
        <authorList>
            <person name="de Groot N.N."/>
        </authorList>
    </citation>
    <scope>NUCLEOTIDE SEQUENCE [LARGE SCALE GENOMIC DNA]</scope>
    <source>
        <strain evidence="8 9">DSM 19113</strain>
    </source>
</reference>
<proteinExistence type="inferred from homology"/>
<dbReference type="GO" id="GO:0034605">
    <property type="term" value="P:cellular response to heat"/>
    <property type="evidence" value="ECO:0007669"/>
    <property type="project" value="TreeGrafter"/>
</dbReference>
<dbReference type="SUPFAM" id="SSF81923">
    <property type="entry name" value="Double Clp-N motif"/>
    <property type="match status" value="1"/>
</dbReference>
<dbReference type="Proteomes" id="UP000199376">
    <property type="component" value="Unassembled WGS sequence"/>
</dbReference>
<dbReference type="PROSITE" id="PS00871">
    <property type="entry name" value="CLPAB_2"/>
    <property type="match status" value="1"/>
</dbReference>
<dbReference type="GO" id="GO:0006508">
    <property type="term" value="P:proteolysis"/>
    <property type="evidence" value="ECO:0007669"/>
    <property type="project" value="UniProtKB-KW"/>
</dbReference>
<dbReference type="AlphaFoldDB" id="A0A1I1FXT0"/>
<dbReference type="GO" id="GO:0008233">
    <property type="term" value="F:peptidase activity"/>
    <property type="evidence" value="ECO:0007669"/>
    <property type="project" value="UniProtKB-KW"/>
</dbReference>
<gene>
    <name evidence="8" type="ORF">SAMN05660453_0903</name>
</gene>
<evidence type="ECO:0000256" key="2">
    <source>
        <dbReference type="ARBA" id="ARBA00022741"/>
    </source>
</evidence>
<dbReference type="InterPro" id="IPR028299">
    <property type="entry name" value="ClpA/B_CS2"/>
</dbReference>
<dbReference type="FunFam" id="3.40.50.300:FF:000010">
    <property type="entry name" value="Chaperone clpB 1, putative"/>
    <property type="match status" value="1"/>
</dbReference>
<keyword evidence="2 6" id="KW-0547">Nucleotide-binding</keyword>